<dbReference type="GO" id="GO:0015095">
    <property type="term" value="F:magnesium ion transmembrane transporter activity"/>
    <property type="evidence" value="ECO:0007669"/>
    <property type="project" value="TreeGrafter"/>
</dbReference>
<dbReference type="PANTHER" id="PTHR46494:SF1">
    <property type="entry name" value="CORA FAMILY METAL ION TRANSPORTER (EUROFUNG)"/>
    <property type="match status" value="1"/>
</dbReference>
<organism evidence="13 14">
    <name type="scientific">Streptosporangium subroseum</name>
    <dbReference type="NCBI Taxonomy" id="106412"/>
    <lineage>
        <taxon>Bacteria</taxon>
        <taxon>Bacillati</taxon>
        <taxon>Actinomycetota</taxon>
        <taxon>Actinomycetes</taxon>
        <taxon>Streptosporangiales</taxon>
        <taxon>Streptosporangiaceae</taxon>
        <taxon>Streptosporangium</taxon>
    </lineage>
</organism>
<dbReference type="GO" id="GO:0005886">
    <property type="term" value="C:plasma membrane"/>
    <property type="evidence" value="ECO:0007669"/>
    <property type="project" value="UniProtKB-SubCell"/>
</dbReference>
<feature type="transmembrane region" description="Helical" evidence="12">
    <location>
        <begin position="291"/>
        <end position="310"/>
    </location>
</feature>
<evidence type="ECO:0000256" key="10">
    <source>
        <dbReference type="ARBA" id="ARBA00034269"/>
    </source>
</evidence>
<dbReference type="EMBL" id="FZOD01000048">
    <property type="protein sequence ID" value="SNT47873.1"/>
    <property type="molecule type" value="Genomic_DNA"/>
</dbReference>
<dbReference type="Pfam" id="PF01544">
    <property type="entry name" value="CorA"/>
    <property type="match status" value="1"/>
</dbReference>
<evidence type="ECO:0000256" key="7">
    <source>
        <dbReference type="ARBA" id="ARBA00022989"/>
    </source>
</evidence>
<evidence type="ECO:0000256" key="3">
    <source>
        <dbReference type="ARBA" id="ARBA00022448"/>
    </source>
</evidence>
<comment type="function">
    <text evidence="11">Mediates influx of magnesium ions. Alternates between open and closed states. Activated by low cytoplasmic Mg(2+) levels. Inactive when cytoplasmic Mg(2+) levels are high.</text>
</comment>
<dbReference type="CDD" id="cd12822">
    <property type="entry name" value="TmCorA-like"/>
    <property type="match status" value="1"/>
</dbReference>
<dbReference type="InterPro" id="IPR002523">
    <property type="entry name" value="MgTranspt_CorA/ZnTranspt_ZntB"/>
</dbReference>
<evidence type="ECO:0000256" key="2">
    <source>
        <dbReference type="ARBA" id="ARBA00009765"/>
    </source>
</evidence>
<evidence type="ECO:0000256" key="12">
    <source>
        <dbReference type="SAM" id="Phobius"/>
    </source>
</evidence>
<keyword evidence="8" id="KW-0406">Ion transport</keyword>
<dbReference type="SUPFAM" id="SSF144083">
    <property type="entry name" value="Magnesium transport protein CorA, transmembrane region"/>
    <property type="match status" value="1"/>
</dbReference>
<dbReference type="GO" id="GO:0050897">
    <property type="term" value="F:cobalt ion binding"/>
    <property type="evidence" value="ECO:0007669"/>
    <property type="project" value="TreeGrafter"/>
</dbReference>
<keyword evidence="4" id="KW-1003">Cell membrane</keyword>
<protein>
    <submittedName>
        <fullName evidence="13">Magnesium Mg(2+) and cobalt Co(2+) transport protein (CorA)</fullName>
    </submittedName>
</protein>
<dbReference type="AlphaFoldDB" id="A0A239N073"/>
<dbReference type="PANTHER" id="PTHR46494">
    <property type="entry name" value="CORA FAMILY METAL ION TRANSPORTER (EUROFUNG)"/>
    <property type="match status" value="1"/>
</dbReference>
<accession>A0A239N073</accession>
<dbReference type="OrthoDB" id="4815667at2"/>
<evidence type="ECO:0000256" key="9">
    <source>
        <dbReference type="ARBA" id="ARBA00023136"/>
    </source>
</evidence>
<keyword evidence="14" id="KW-1185">Reference proteome</keyword>
<comment type="similarity">
    <text evidence="2">Belongs to the CorA metal ion transporter (MIT) (TC 1.A.35) family.</text>
</comment>
<dbReference type="RefSeq" id="WP_089211478.1">
    <property type="nucleotide sequence ID" value="NZ_FZOD01000048.1"/>
</dbReference>
<keyword evidence="5 12" id="KW-0812">Transmembrane</keyword>
<evidence type="ECO:0000313" key="13">
    <source>
        <dbReference type="EMBL" id="SNT47873.1"/>
    </source>
</evidence>
<comment type="subcellular location">
    <subcellularLocation>
        <location evidence="1">Cell membrane</location>
        <topology evidence="1">Multi-pass membrane protein</topology>
    </subcellularLocation>
</comment>
<evidence type="ECO:0000313" key="14">
    <source>
        <dbReference type="Proteomes" id="UP000198282"/>
    </source>
</evidence>
<dbReference type="Gene3D" id="3.30.460.20">
    <property type="entry name" value="CorA soluble domain-like"/>
    <property type="match status" value="1"/>
</dbReference>
<evidence type="ECO:0000256" key="11">
    <source>
        <dbReference type="ARBA" id="ARBA00045497"/>
    </source>
</evidence>
<evidence type="ECO:0000256" key="6">
    <source>
        <dbReference type="ARBA" id="ARBA00022842"/>
    </source>
</evidence>
<name>A0A239N073_9ACTN</name>
<gene>
    <name evidence="13" type="ORF">SAMN05216276_104859</name>
</gene>
<dbReference type="InterPro" id="IPR045863">
    <property type="entry name" value="CorA_TM1_TM2"/>
</dbReference>
<evidence type="ECO:0000256" key="8">
    <source>
        <dbReference type="ARBA" id="ARBA00023065"/>
    </source>
</evidence>
<keyword evidence="6" id="KW-0460">Magnesium</keyword>
<dbReference type="FunFam" id="1.20.58.340:FF:000004">
    <property type="entry name" value="Magnesium transport protein CorA"/>
    <property type="match status" value="1"/>
</dbReference>
<dbReference type="GO" id="GO:0015087">
    <property type="term" value="F:cobalt ion transmembrane transporter activity"/>
    <property type="evidence" value="ECO:0007669"/>
    <property type="project" value="TreeGrafter"/>
</dbReference>
<comment type="catalytic activity">
    <reaction evidence="10">
        <text>Mg(2+)(in) = Mg(2+)(out)</text>
        <dbReference type="Rhea" id="RHEA:29827"/>
        <dbReference type="ChEBI" id="CHEBI:18420"/>
    </reaction>
</comment>
<proteinExistence type="inferred from homology"/>
<sequence length="348" mass="39146">MDVRLVTDGGIEDRPIEELPELLGDADNLVWVDIPSCDEEAVSVLAEVFCFHPMAVRACFERNRVPKVHAYPDHVFVILHAPERGERGHVHYIELDQFVGRNYLVTVHGPINPAVEPEVALRETSAILKRIKAGRLRPATPFELSYAIVSALTRHHEAYIETMTGDVWRLEQRVTGGQVDNPEEFLDELFRVRHGLLAVRTMGALSGAIYGRMTSLTRISPGGQRLVVDIADQFDRVRIVADGEREYLQGVIEFYQSVLTVKATLVGQAQNEEVKRLTEASYAQNEQVKKISAWAAIFFAPTLIGTVYGMNFDHMPELHWVAGYPAALALMVLVAVALYVMFRRRGWL</sequence>
<dbReference type="InterPro" id="IPR045861">
    <property type="entry name" value="CorA_cytoplasmic_dom"/>
</dbReference>
<evidence type="ECO:0000256" key="1">
    <source>
        <dbReference type="ARBA" id="ARBA00004651"/>
    </source>
</evidence>
<keyword evidence="7 12" id="KW-1133">Transmembrane helix</keyword>
<dbReference type="Proteomes" id="UP000198282">
    <property type="component" value="Unassembled WGS sequence"/>
</dbReference>
<evidence type="ECO:0000256" key="5">
    <source>
        <dbReference type="ARBA" id="ARBA00022692"/>
    </source>
</evidence>
<keyword evidence="3" id="KW-0813">Transport</keyword>
<dbReference type="SUPFAM" id="SSF143865">
    <property type="entry name" value="CorA soluble domain-like"/>
    <property type="match status" value="1"/>
</dbReference>
<dbReference type="GO" id="GO:0000287">
    <property type="term" value="F:magnesium ion binding"/>
    <property type="evidence" value="ECO:0007669"/>
    <property type="project" value="TreeGrafter"/>
</dbReference>
<dbReference type="Gene3D" id="1.20.58.340">
    <property type="entry name" value="Magnesium transport protein CorA, transmembrane region"/>
    <property type="match status" value="1"/>
</dbReference>
<feature type="transmembrane region" description="Helical" evidence="12">
    <location>
        <begin position="322"/>
        <end position="342"/>
    </location>
</feature>
<reference evidence="13 14" key="1">
    <citation type="submission" date="2017-06" db="EMBL/GenBank/DDBJ databases">
        <authorList>
            <person name="Kim H.J."/>
            <person name="Triplett B.A."/>
        </authorList>
    </citation>
    <scope>NUCLEOTIDE SEQUENCE [LARGE SCALE GENOMIC DNA]</scope>
    <source>
        <strain evidence="13 14">CGMCC 4.2132</strain>
    </source>
</reference>
<keyword evidence="9 12" id="KW-0472">Membrane</keyword>
<evidence type="ECO:0000256" key="4">
    <source>
        <dbReference type="ARBA" id="ARBA00022475"/>
    </source>
</evidence>